<evidence type="ECO:0000256" key="1">
    <source>
        <dbReference type="ARBA" id="ARBA00012513"/>
    </source>
</evidence>
<feature type="region of interest" description="Disordered" evidence="8">
    <location>
        <begin position="332"/>
        <end position="379"/>
    </location>
</feature>
<dbReference type="Proteomes" id="UP000700815">
    <property type="component" value="Unassembled WGS sequence"/>
</dbReference>
<feature type="compositionally biased region" description="Low complexity" evidence="8">
    <location>
        <begin position="340"/>
        <end position="366"/>
    </location>
</feature>
<feature type="region of interest" description="Disordered" evidence="8">
    <location>
        <begin position="258"/>
        <end position="280"/>
    </location>
</feature>
<evidence type="ECO:0000256" key="4">
    <source>
        <dbReference type="ARBA" id="ARBA00022741"/>
    </source>
</evidence>
<dbReference type="InterPro" id="IPR008271">
    <property type="entry name" value="Ser/Thr_kinase_AS"/>
</dbReference>
<keyword evidence="2 10" id="KW-0723">Serine/threonine-protein kinase</keyword>
<feature type="region of interest" description="Disordered" evidence="8">
    <location>
        <begin position="562"/>
        <end position="589"/>
    </location>
</feature>
<dbReference type="PANTHER" id="PTHR43289:SF6">
    <property type="entry name" value="SERINE_THREONINE-PROTEIN KINASE NEKL-3"/>
    <property type="match status" value="1"/>
</dbReference>
<evidence type="ECO:0000256" key="6">
    <source>
        <dbReference type="ARBA" id="ARBA00022840"/>
    </source>
</evidence>
<gene>
    <name evidence="10" type="ORF">KIH79_01305</name>
</gene>
<evidence type="ECO:0000313" key="11">
    <source>
        <dbReference type="Proteomes" id="UP000700815"/>
    </source>
</evidence>
<dbReference type="CDD" id="cd14014">
    <property type="entry name" value="STKc_PknB_like"/>
    <property type="match status" value="1"/>
</dbReference>
<evidence type="ECO:0000256" key="5">
    <source>
        <dbReference type="ARBA" id="ARBA00022777"/>
    </source>
</evidence>
<keyword evidence="3" id="KW-0808">Transferase</keyword>
<feature type="domain" description="Protein kinase" evidence="9">
    <location>
        <begin position="31"/>
        <end position="320"/>
    </location>
</feature>
<dbReference type="PROSITE" id="PS50011">
    <property type="entry name" value="PROTEIN_KINASE_DOM"/>
    <property type="match status" value="1"/>
</dbReference>
<protein>
    <recommendedName>
        <fullName evidence="1">non-specific serine/threonine protein kinase</fullName>
        <ecNumber evidence="1">2.7.11.1</ecNumber>
    </recommendedName>
</protein>
<keyword evidence="4 7" id="KW-0547">Nucleotide-binding</keyword>
<accession>A0ABS6WC65</accession>
<sequence length="589" mass="60949">MPHGNAATPAHSHAATLDGLPCGRPPALPGHAFVRTLGRGSTADVHLYRTDDGTRLVAVKVSRAPLDGSARRRLVAEVRALSGLGGHPHVLAIHDAGVTDDGRGWLMLDHAPGGSLGDLLARRTLSAGQTADWGVRLAGALASAHRRGIVHRDVKPANVLIDGEGLPMLADFGVAADVYRSDEWTGHSTLWAAPEVMNGDTGGDEASDVYSLAATLFAAYAGHAPVGYAPVGYAPGGLCDGADEITGGVTGNIAGNGVDDDTGDGTNGGAHALRSADMPKDMPAPLADVLRKALSPSPAERHGSALALARDLQRVQHRLSRVMTPIVVDGIPPYPERTRAGIGVAGSSGTVSGTDPDSGPGSASDSFGTNPGSLNAPEYSGTAACRRNGASPCRVRRHAASCRNTHRRDRYTAVGHRKPSFTAAALVTAAITGSLAAAYAGMDSLPLRQRPFPAGAASPLTISDSDSAASMLRFDDIVPAPEQLTGVAQGDTVTFTWSNPDPREGDSYLWSPAVANSGDAEDIAAERMRQSGMRSVSGTTLTLRGDDAEPCVHISIMRADRRTSARPATSCVQRRTGDANDDALDTDDQ</sequence>
<evidence type="ECO:0000256" key="3">
    <source>
        <dbReference type="ARBA" id="ARBA00022679"/>
    </source>
</evidence>
<reference evidence="10 11" key="1">
    <citation type="submission" date="2021-05" db="EMBL/GenBank/DDBJ databases">
        <title>Phylogenetic classification of ten novel species belonging to the genus Bifidobacterium comprising B. colchicus sp. nov., B. abeli sp. nov., B. bicoloris sp. nov., B. guerezis sp. nov., B. rosaliae sp. nov., B. santillanensis sp. nov., B. argentati sp. nov., B. amazzoni sp. nov., B. pluviali sp. nov., and B. pinnaculum sp. nov.</title>
        <authorList>
            <person name="Lugli G.A."/>
            <person name="Ruiz Garcia L."/>
            <person name="Margolles A."/>
            <person name="Ventura M."/>
        </authorList>
    </citation>
    <scope>NUCLEOTIDE SEQUENCE [LARGE SCALE GENOMIC DNA]</scope>
    <source>
        <strain evidence="10 11">82T10</strain>
    </source>
</reference>
<dbReference type="EC" id="2.7.11.1" evidence="1"/>
<dbReference type="SMART" id="SM00220">
    <property type="entry name" value="S_TKc"/>
    <property type="match status" value="1"/>
</dbReference>
<keyword evidence="6 7" id="KW-0067">ATP-binding</keyword>
<comment type="caution">
    <text evidence="10">The sequence shown here is derived from an EMBL/GenBank/DDBJ whole genome shotgun (WGS) entry which is preliminary data.</text>
</comment>
<feature type="binding site" evidence="7">
    <location>
        <position position="60"/>
    </location>
    <ligand>
        <name>ATP</name>
        <dbReference type="ChEBI" id="CHEBI:30616"/>
    </ligand>
</feature>
<dbReference type="RefSeq" id="WP_219057724.1">
    <property type="nucleotide sequence ID" value="NZ_JAHBBH010000002.1"/>
</dbReference>
<proteinExistence type="predicted"/>
<dbReference type="Pfam" id="PF00069">
    <property type="entry name" value="Pkinase"/>
    <property type="match status" value="1"/>
</dbReference>
<evidence type="ECO:0000256" key="7">
    <source>
        <dbReference type="PROSITE-ProRule" id="PRU10141"/>
    </source>
</evidence>
<organism evidence="10 11">
    <name type="scientific">Bifidobacterium miconis</name>
    <dbReference type="NCBI Taxonomy" id="2834435"/>
    <lineage>
        <taxon>Bacteria</taxon>
        <taxon>Bacillati</taxon>
        <taxon>Actinomycetota</taxon>
        <taxon>Actinomycetes</taxon>
        <taxon>Bifidobacteriales</taxon>
        <taxon>Bifidobacteriaceae</taxon>
        <taxon>Bifidobacterium</taxon>
    </lineage>
</organism>
<dbReference type="PROSITE" id="PS00107">
    <property type="entry name" value="PROTEIN_KINASE_ATP"/>
    <property type="match status" value="1"/>
</dbReference>
<name>A0ABS6WC65_9BIFI</name>
<evidence type="ECO:0000313" key="10">
    <source>
        <dbReference type="EMBL" id="MBW3091610.1"/>
    </source>
</evidence>
<dbReference type="PROSITE" id="PS00108">
    <property type="entry name" value="PROTEIN_KINASE_ST"/>
    <property type="match status" value="1"/>
</dbReference>
<dbReference type="InterPro" id="IPR017441">
    <property type="entry name" value="Protein_kinase_ATP_BS"/>
</dbReference>
<dbReference type="InterPro" id="IPR000719">
    <property type="entry name" value="Prot_kinase_dom"/>
</dbReference>
<evidence type="ECO:0000256" key="8">
    <source>
        <dbReference type="SAM" id="MobiDB-lite"/>
    </source>
</evidence>
<dbReference type="GO" id="GO:0004674">
    <property type="term" value="F:protein serine/threonine kinase activity"/>
    <property type="evidence" value="ECO:0007669"/>
    <property type="project" value="UniProtKB-KW"/>
</dbReference>
<keyword evidence="5 10" id="KW-0418">Kinase</keyword>
<feature type="compositionally biased region" description="Acidic residues" evidence="8">
    <location>
        <begin position="579"/>
        <end position="589"/>
    </location>
</feature>
<dbReference type="PANTHER" id="PTHR43289">
    <property type="entry name" value="MITOGEN-ACTIVATED PROTEIN KINASE KINASE KINASE 20-RELATED"/>
    <property type="match status" value="1"/>
</dbReference>
<dbReference type="EMBL" id="JAHBBH010000002">
    <property type="protein sequence ID" value="MBW3091610.1"/>
    <property type="molecule type" value="Genomic_DNA"/>
</dbReference>
<keyword evidence="11" id="KW-1185">Reference proteome</keyword>
<evidence type="ECO:0000256" key="2">
    <source>
        <dbReference type="ARBA" id="ARBA00022527"/>
    </source>
</evidence>
<evidence type="ECO:0000259" key="9">
    <source>
        <dbReference type="PROSITE" id="PS50011"/>
    </source>
</evidence>